<accession>A0A0A8YEW4</accession>
<evidence type="ECO:0000313" key="1">
    <source>
        <dbReference type="EMBL" id="JAD24188.1"/>
    </source>
</evidence>
<sequence length="16" mass="1758">MSCDFLLDDVTAMLAI</sequence>
<reference evidence="1" key="2">
    <citation type="journal article" date="2015" name="Data Brief">
        <title>Shoot transcriptome of the giant reed, Arundo donax.</title>
        <authorList>
            <person name="Barrero R.A."/>
            <person name="Guerrero F.D."/>
            <person name="Moolhuijzen P."/>
            <person name="Goolsby J.A."/>
            <person name="Tidwell J."/>
            <person name="Bellgard S.E."/>
            <person name="Bellgard M.I."/>
        </authorList>
    </citation>
    <scope>NUCLEOTIDE SEQUENCE</scope>
    <source>
        <tissue evidence="1">Shoot tissue taken approximately 20 cm above the soil surface</tissue>
    </source>
</reference>
<proteinExistence type="predicted"/>
<organism evidence="1">
    <name type="scientific">Arundo donax</name>
    <name type="common">Giant reed</name>
    <name type="synonym">Donax arundinaceus</name>
    <dbReference type="NCBI Taxonomy" id="35708"/>
    <lineage>
        <taxon>Eukaryota</taxon>
        <taxon>Viridiplantae</taxon>
        <taxon>Streptophyta</taxon>
        <taxon>Embryophyta</taxon>
        <taxon>Tracheophyta</taxon>
        <taxon>Spermatophyta</taxon>
        <taxon>Magnoliopsida</taxon>
        <taxon>Liliopsida</taxon>
        <taxon>Poales</taxon>
        <taxon>Poaceae</taxon>
        <taxon>PACMAD clade</taxon>
        <taxon>Arundinoideae</taxon>
        <taxon>Arundineae</taxon>
        <taxon>Arundo</taxon>
    </lineage>
</organism>
<reference evidence="1" key="1">
    <citation type="submission" date="2014-09" db="EMBL/GenBank/DDBJ databases">
        <authorList>
            <person name="Magalhaes I.L.F."/>
            <person name="Oliveira U."/>
            <person name="Santos F.R."/>
            <person name="Vidigal T.H.D.A."/>
            <person name="Brescovit A.D."/>
            <person name="Santos A.J."/>
        </authorList>
    </citation>
    <scope>NUCLEOTIDE SEQUENCE</scope>
    <source>
        <tissue evidence="1">Shoot tissue taken approximately 20 cm above the soil surface</tissue>
    </source>
</reference>
<dbReference type="EMBL" id="GBRH01273707">
    <property type="protein sequence ID" value="JAD24188.1"/>
    <property type="molecule type" value="Transcribed_RNA"/>
</dbReference>
<protein>
    <submittedName>
        <fullName evidence="1">Uncharacterized protein</fullName>
    </submittedName>
</protein>
<dbReference type="AlphaFoldDB" id="A0A0A8YEW4"/>
<name>A0A0A8YEW4_ARUDO</name>